<reference evidence="3 4" key="1">
    <citation type="submission" date="2019-09" db="EMBL/GenBank/DDBJ databases">
        <title>NBRP : Genome information of microbial organism related human and environment.</title>
        <authorList>
            <person name="Hattori M."/>
            <person name="Oshima K."/>
            <person name="Inaba H."/>
            <person name="Suda W."/>
            <person name="Sakamoto M."/>
            <person name="Iino T."/>
            <person name="Kitahara M."/>
            <person name="Oshida Y."/>
            <person name="Iida T."/>
            <person name="Kudo T."/>
            <person name="Itoh T."/>
            <person name="Ohkuma M."/>
        </authorList>
    </citation>
    <scope>NUCLEOTIDE SEQUENCE [LARGE SCALE GENOMIC DNA]</scope>
    <source>
        <strain evidence="1 3">Hi-2</strain>
        <strain evidence="2 4">Mie-1</strain>
    </source>
</reference>
<comment type="caution">
    <text evidence="1">The sequence shown here is derived from an EMBL/GenBank/DDBJ whole genome shotgun (WGS) entry which is preliminary data.</text>
</comment>
<dbReference type="Proteomes" id="UP000322084">
    <property type="component" value="Unassembled WGS sequence"/>
</dbReference>
<name>A0A5A7MRT1_9PROT</name>
<dbReference type="Proteomes" id="UP000325187">
    <property type="component" value="Unassembled WGS sequence"/>
</dbReference>
<protein>
    <submittedName>
        <fullName evidence="1">Uncharacterized protein</fullName>
    </submittedName>
</protein>
<evidence type="ECO:0000313" key="2">
    <source>
        <dbReference type="EMBL" id="GEQ99936.1"/>
    </source>
</evidence>
<gene>
    <name evidence="1" type="ORF">JCM17844_15800</name>
    <name evidence="2" type="ORF">JCM17845_05600</name>
</gene>
<keyword evidence="4" id="KW-1185">Reference proteome</keyword>
<dbReference type="EMBL" id="BKCM01000002">
    <property type="protein sequence ID" value="GEQ99936.1"/>
    <property type="molecule type" value="Genomic_DNA"/>
</dbReference>
<proteinExistence type="predicted"/>
<sequence>MGSMPTEYREIGFSMSELAKALHSHATTQNPELTLDPPSSIRINGKDELVVAIRFGDQEEDRFSALEVTAALIRHAKAIGVPVARKARKALATKNNMLILKLWMG</sequence>
<accession>A0A5A7MVS8</accession>
<evidence type="ECO:0000313" key="4">
    <source>
        <dbReference type="Proteomes" id="UP000325187"/>
    </source>
</evidence>
<dbReference type="AlphaFoldDB" id="A0A5A7MRT1"/>
<evidence type="ECO:0000313" key="1">
    <source>
        <dbReference type="EMBL" id="GEQ97943.1"/>
    </source>
</evidence>
<dbReference type="EMBL" id="BKCL01000004">
    <property type="protein sequence ID" value="GEQ97943.1"/>
    <property type="molecule type" value="Genomic_DNA"/>
</dbReference>
<accession>A0A5A7MRT1</accession>
<organism evidence="1 3">
    <name type="scientific">Iodidimonas gelatinilytica</name>
    <dbReference type="NCBI Taxonomy" id="1236966"/>
    <lineage>
        <taxon>Bacteria</taxon>
        <taxon>Pseudomonadati</taxon>
        <taxon>Pseudomonadota</taxon>
        <taxon>Alphaproteobacteria</taxon>
        <taxon>Iodidimonadales</taxon>
        <taxon>Iodidimonadaceae</taxon>
        <taxon>Iodidimonas</taxon>
    </lineage>
</organism>
<evidence type="ECO:0000313" key="3">
    <source>
        <dbReference type="Proteomes" id="UP000322084"/>
    </source>
</evidence>